<proteinExistence type="predicted"/>
<accession>A0ABV3QTS7</accession>
<evidence type="ECO:0000313" key="2">
    <source>
        <dbReference type="Proteomes" id="UP001556196"/>
    </source>
</evidence>
<name>A0ABV3QTS7_9HYPH</name>
<dbReference type="RefSeq" id="WP_367721534.1">
    <property type="nucleotide sequence ID" value="NZ_JBFOCH010000007.1"/>
</dbReference>
<gene>
    <name evidence="1" type="primary">flgB</name>
    <name evidence="1" type="ORF">ABUE31_00595</name>
</gene>
<keyword evidence="2" id="KW-1185">Reference proteome</keyword>
<dbReference type="Proteomes" id="UP001556196">
    <property type="component" value="Unassembled WGS sequence"/>
</dbReference>
<evidence type="ECO:0000313" key="1">
    <source>
        <dbReference type="EMBL" id="MEW9804481.1"/>
    </source>
</evidence>
<sequence>MESVNLFALATQQSRWLAVRQTAVAGNIANVNTPGYLAVDVEPFEKVLDNTGVTMAATQAGHVSGRAGAAGFAVSEQRDDPSILPSENSVVLENELLKAGEIRRQFELNTAIVKAFHRMLMTTSRG</sequence>
<dbReference type="EMBL" id="JBFOCI010000001">
    <property type="protein sequence ID" value="MEW9804481.1"/>
    <property type="molecule type" value="Genomic_DNA"/>
</dbReference>
<keyword evidence="1" id="KW-0966">Cell projection</keyword>
<organism evidence="1 2">
    <name type="scientific">Mesorhizobium marinum</name>
    <dbReference type="NCBI Taxonomy" id="3228790"/>
    <lineage>
        <taxon>Bacteria</taxon>
        <taxon>Pseudomonadati</taxon>
        <taxon>Pseudomonadota</taxon>
        <taxon>Alphaproteobacteria</taxon>
        <taxon>Hyphomicrobiales</taxon>
        <taxon>Phyllobacteriaceae</taxon>
        <taxon>Mesorhizobium</taxon>
    </lineage>
</organism>
<keyword evidence="1" id="KW-0969">Cilium</keyword>
<protein>
    <submittedName>
        <fullName evidence="1">Flagellar basal body rod protein FlgB</fullName>
    </submittedName>
</protein>
<reference evidence="1 2" key="1">
    <citation type="submission" date="2024-06" db="EMBL/GenBank/DDBJ databases">
        <authorList>
            <person name="Tuo L."/>
        </authorList>
    </citation>
    <scope>NUCLEOTIDE SEQUENCE [LARGE SCALE GENOMIC DNA]</scope>
    <source>
        <strain evidence="1 2">ZMM04-5</strain>
    </source>
</reference>
<dbReference type="NCBIfam" id="NF004653">
    <property type="entry name" value="PRK06003.1"/>
    <property type="match status" value="1"/>
</dbReference>
<keyword evidence="1" id="KW-0282">Flagellum</keyword>
<comment type="caution">
    <text evidence="1">The sequence shown here is derived from an EMBL/GenBank/DDBJ whole genome shotgun (WGS) entry which is preliminary data.</text>
</comment>